<reference evidence="2 3" key="1">
    <citation type="journal article" date="2016" name="Nat. Commun.">
        <title>Thousands of microbial genomes shed light on interconnected biogeochemical processes in an aquifer system.</title>
        <authorList>
            <person name="Anantharaman K."/>
            <person name="Brown C.T."/>
            <person name="Hug L.A."/>
            <person name="Sharon I."/>
            <person name="Castelle C.J."/>
            <person name="Probst A.J."/>
            <person name="Thomas B.C."/>
            <person name="Singh A."/>
            <person name="Wilkins M.J."/>
            <person name="Karaoz U."/>
            <person name="Brodie E.L."/>
            <person name="Williams K.H."/>
            <person name="Hubbard S.S."/>
            <person name="Banfield J.F."/>
        </authorList>
    </citation>
    <scope>NUCLEOTIDE SEQUENCE [LARGE SCALE GENOMIC DNA]</scope>
</reference>
<dbReference type="NCBIfam" id="TIGR02532">
    <property type="entry name" value="IV_pilin_GFxxxE"/>
    <property type="match status" value="1"/>
</dbReference>
<dbReference type="InterPro" id="IPR012902">
    <property type="entry name" value="N_methyl_site"/>
</dbReference>
<sequence>MSQLRKISASVRACPKRPQFSRGFSIIELIVAVSIFVILTTTFLINYGSFDRRVTINLLAHQIATWVHDAQVSAMSIRRAKNEEGRFPGYGLYFDTSTNNKFVFFADLNGNRLYNPYDPDGAKCGDPLEECEQEIILLHGNTIQSVCGDMPSESGQPFDCTSASSGSLLLYSNDVTHVLFARPNPFDATIFGDLNTAVDPQVPTAHSHVEVTITSPKGYRHTITIWITGQVSIR</sequence>
<organism evidence="2 3">
    <name type="scientific">Candidatus Lloydbacteria bacterium RIFCSPHIGHO2_02_FULL_50_13</name>
    <dbReference type="NCBI Taxonomy" id="1798661"/>
    <lineage>
        <taxon>Bacteria</taxon>
        <taxon>Candidatus Lloydiibacteriota</taxon>
    </lineage>
</organism>
<evidence type="ECO:0000313" key="3">
    <source>
        <dbReference type="Proteomes" id="UP000177996"/>
    </source>
</evidence>
<evidence type="ECO:0000256" key="1">
    <source>
        <dbReference type="SAM" id="Phobius"/>
    </source>
</evidence>
<dbReference type="EMBL" id="MHLL01000069">
    <property type="protein sequence ID" value="OGZ07103.1"/>
    <property type="molecule type" value="Genomic_DNA"/>
</dbReference>
<dbReference type="Proteomes" id="UP000177996">
    <property type="component" value="Unassembled WGS sequence"/>
</dbReference>
<comment type="caution">
    <text evidence="2">The sequence shown here is derived from an EMBL/GenBank/DDBJ whole genome shotgun (WGS) entry which is preliminary data.</text>
</comment>
<dbReference type="Pfam" id="PF07963">
    <property type="entry name" value="N_methyl"/>
    <property type="match status" value="1"/>
</dbReference>
<protein>
    <recommendedName>
        <fullName evidence="4">Prepilin-type N-terminal cleavage/methylation domain-containing protein</fullName>
    </recommendedName>
</protein>
<keyword evidence="1" id="KW-0472">Membrane</keyword>
<dbReference type="STRING" id="1798661.A3D65_00630"/>
<keyword evidence="1" id="KW-0812">Transmembrane</keyword>
<keyword evidence="1" id="KW-1133">Transmembrane helix</keyword>
<dbReference type="AlphaFoldDB" id="A0A1G2D0F7"/>
<gene>
    <name evidence="2" type="ORF">A3D65_00630</name>
</gene>
<evidence type="ECO:0000313" key="2">
    <source>
        <dbReference type="EMBL" id="OGZ07103.1"/>
    </source>
</evidence>
<name>A0A1G2D0F7_9BACT</name>
<feature type="transmembrane region" description="Helical" evidence="1">
    <location>
        <begin position="26"/>
        <end position="47"/>
    </location>
</feature>
<proteinExistence type="predicted"/>
<accession>A0A1G2D0F7</accession>
<evidence type="ECO:0008006" key="4">
    <source>
        <dbReference type="Google" id="ProtNLM"/>
    </source>
</evidence>